<dbReference type="InterPro" id="IPR016181">
    <property type="entry name" value="Acyl_CoA_acyltransferase"/>
</dbReference>
<dbReference type="InterPro" id="IPR050769">
    <property type="entry name" value="NAT_camello-type"/>
</dbReference>
<protein>
    <submittedName>
        <fullName evidence="3">Acetyltransferase (GNAT) family (Modular protein)</fullName>
    </submittedName>
</protein>
<feature type="domain" description="N-acetyltransferase" evidence="2">
    <location>
        <begin position="6"/>
        <end position="170"/>
    </location>
</feature>
<dbReference type="CDD" id="cd04301">
    <property type="entry name" value="NAT_SF"/>
    <property type="match status" value="1"/>
</dbReference>
<dbReference type="EMBL" id="FMJE01000007">
    <property type="protein sequence ID" value="SCM83307.1"/>
    <property type="molecule type" value="Genomic_DNA"/>
</dbReference>
<name>A0A212M0Q0_9FIRM</name>
<proteinExistence type="predicted"/>
<evidence type="ECO:0000256" key="1">
    <source>
        <dbReference type="ARBA" id="ARBA00022679"/>
    </source>
</evidence>
<sequence length="180" mass="20634">MEYKEWTIRKITANDTKPALDFIIPMLQEIYPNMSGIVVRWDLANMEETYTVDPKTAMFAAFDQAGKVVATIAIRPYDDRIDKVKGYYDVTKTAELSRCYVDSSLRRQGIAGKLLAVMEDYCRSVGYSDICLHTHRFLPGGYPFWLSREFAVRAFGNDPDETIYMDKSLVINEQRLLCSG</sequence>
<dbReference type="PANTHER" id="PTHR13947">
    <property type="entry name" value="GNAT FAMILY N-ACETYLTRANSFERASE"/>
    <property type="match status" value="1"/>
</dbReference>
<evidence type="ECO:0000259" key="2">
    <source>
        <dbReference type="PROSITE" id="PS51186"/>
    </source>
</evidence>
<dbReference type="Gene3D" id="3.40.630.30">
    <property type="match status" value="1"/>
</dbReference>
<accession>A0A212M0Q0</accession>
<evidence type="ECO:0000313" key="3">
    <source>
        <dbReference type="EMBL" id="SCM83307.1"/>
    </source>
</evidence>
<dbReference type="AlphaFoldDB" id="A0A212M0Q0"/>
<keyword evidence="1 3" id="KW-0808">Transferase</keyword>
<dbReference type="PANTHER" id="PTHR13947:SF37">
    <property type="entry name" value="LD18367P"/>
    <property type="match status" value="1"/>
</dbReference>
<dbReference type="GO" id="GO:0008080">
    <property type="term" value="F:N-acetyltransferase activity"/>
    <property type="evidence" value="ECO:0007669"/>
    <property type="project" value="InterPro"/>
</dbReference>
<organism evidence="3">
    <name type="scientific">uncultured Sporomusa sp</name>
    <dbReference type="NCBI Taxonomy" id="307249"/>
    <lineage>
        <taxon>Bacteria</taxon>
        <taxon>Bacillati</taxon>
        <taxon>Bacillota</taxon>
        <taxon>Negativicutes</taxon>
        <taxon>Selenomonadales</taxon>
        <taxon>Sporomusaceae</taxon>
        <taxon>Sporomusa</taxon>
        <taxon>environmental samples</taxon>
    </lineage>
</organism>
<dbReference type="InterPro" id="IPR000182">
    <property type="entry name" value="GNAT_dom"/>
</dbReference>
<dbReference type="RefSeq" id="WP_288185772.1">
    <property type="nucleotide sequence ID" value="NZ_LT608335.1"/>
</dbReference>
<reference evidence="3" key="1">
    <citation type="submission" date="2016-08" db="EMBL/GenBank/DDBJ databases">
        <authorList>
            <person name="Seilhamer J.J."/>
        </authorList>
    </citation>
    <scope>NUCLEOTIDE SEQUENCE</scope>
    <source>
        <strain evidence="3">86</strain>
    </source>
</reference>
<gene>
    <name evidence="3" type="ORF">KL86SPO_70165</name>
</gene>
<dbReference type="SUPFAM" id="SSF55729">
    <property type="entry name" value="Acyl-CoA N-acyltransferases (Nat)"/>
    <property type="match status" value="1"/>
</dbReference>
<dbReference type="PROSITE" id="PS51186">
    <property type="entry name" value="GNAT"/>
    <property type="match status" value="1"/>
</dbReference>
<dbReference type="Pfam" id="PF00583">
    <property type="entry name" value="Acetyltransf_1"/>
    <property type="match status" value="1"/>
</dbReference>